<gene>
    <name evidence="2" type="ORF">NRB56_08370</name>
</gene>
<keyword evidence="3" id="KW-1185">Reference proteome</keyword>
<evidence type="ECO:0000313" key="2">
    <source>
        <dbReference type="EMBL" id="MQY25281.1"/>
    </source>
</evidence>
<organism evidence="2 3">
    <name type="scientific">Nocardia aurantia</name>
    <dbReference type="NCBI Taxonomy" id="2585199"/>
    <lineage>
        <taxon>Bacteria</taxon>
        <taxon>Bacillati</taxon>
        <taxon>Actinomycetota</taxon>
        <taxon>Actinomycetes</taxon>
        <taxon>Mycobacteriales</taxon>
        <taxon>Nocardiaceae</taxon>
        <taxon>Nocardia</taxon>
    </lineage>
</organism>
<evidence type="ECO:0000256" key="1">
    <source>
        <dbReference type="SAM" id="MobiDB-lite"/>
    </source>
</evidence>
<sequence>MRAGCRELHEIPPQSSGAWVQWLARRGIRRTDNGEDTDPRSWQRARVDV</sequence>
<dbReference type="Proteomes" id="UP000431401">
    <property type="component" value="Unassembled WGS sequence"/>
</dbReference>
<comment type="caution">
    <text evidence="2">The sequence shown here is derived from an EMBL/GenBank/DDBJ whole genome shotgun (WGS) entry which is preliminary data.</text>
</comment>
<reference evidence="2 3" key="1">
    <citation type="submission" date="2019-10" db="EMBL/GenBank/DDBJ databases">
        <title>Nocardia macrotermitis sp. nov. and Nocardia aurantia sp. nov., isolated from the gut of fungus growing-termite Macrotermes natalensis.</title>
        <authorList>
            <person name="Benndorf R."/>
            <person name="Schwitalla J."/>
            <person name="Martin K."/>
            <person name="De Beer W."/>
            <person name="Kaster A.-K."/>
            <person name="Vollmers J."/>
            <person name="Poulsen M."/>
            <person name="Beemelmanns C."/>
        </authorList>
    </citation>
    <scope>NUCLEOTIDE SEQUENCE [LARGE SCALE GENOMIC DNA]</scope>
    <source>
        <strain evidence="2 3">RB56</strain>
    </source>
</reference>
<feature type="compositionally biased region" description="Basic and acidic residues" evidence="1">
    <location>
        <begin position="29"/>
        <end position="49"/>
    </location>
</feature>
<dbReference type="AlphaFoldDB" id="A0A7K0DI70"/>
<feature type="region of interest" description="Disordered" evidence="1">
    <location>
        <begin position="28"/>
        <end position="49"/>
    </location>
</feature>
<evidence type="ECO:0000313" key="3">
    <source>
        <dbReference type="Proteomes" id="UP000431401"/>
    </source>
</evidence>
<name>A0A7K0DI70_9NOCA</name>
<protein>
    <submittedName>
        <fullName evidence="2">Uncharacterized protein</fullName>
    </submittedName>
</protein>
<dbReference type="EMBL" id="WEGI01000002">
    <property type="protein sequence ID" value="MQY25281.1"/>
    <property type="molecule type" value="Genomic_DNA"/>
</dbReference>
<proteinExistence type="predicted"/>
<accession>A0A7K0DI70</accession>